<gene>
    <name evidence="4" type="ORF">G7Y89_g774</name>
</gene>
<dbReference type="SUPFAM" id="SSF51735">
    <property type="entry name" value="NAD(P)-binding Rossmann-fold domains"/>
    <property type="match status" value="1"/>
</dbReference>
<evidence type="ECO:0000259" key="3">
    <source>
        <dbReference type="Pfam" id="PF08240"/>
    </source>
</evidence>
<dbReference type="SUPFAM" id="SSF50129">
    <property type="entry name" value="GroES-like"/>
    <property type="match status" value="1"/>
</dbReference>
<dbReference type="InterPro" id="IPR011032">
    <property type="entry name" value="GroES-like_sf"/>
</dbReference>
<dbReference type="Proteomes" id="UP000566819">
    <property type="component" value="Unassembled WGS sequence"/>
</dbReference>
<dbReference type="InterPro" id="IPR013149">
    <property type="entry name" value="ADH-like_C"/>
</dbReference>
<evidence type="ECO:0000313" key="5">
    <source>
        <dbReference type="Proteomes" id="UP000566819"/>
    </source>
</evidence>
<dbReference type="Pfam" id="PF00107">
    <property type="entry name" value="ADH_zinc_N"/>
    <property type="match status" value="1"/>
</dbReference>
<protein>
    <recommendedName>
        <fullName evidence="6">Isopropanol dehydrogenase</fullName>
    </recommendedName>
</protein>
<evidence type="ECO:0000256" key="1">
    <source>
        <dbReference type="ARBA" id="ARBA00023002"/>
    </source>
</evidence>
<dbReference type="PANTHER" id="PTHR43401">
    <property type="entry name" value="L-THREONINE 3-DEHYDROGENASE"/>
    <property type="match status" value="1"/>
</dbReference>
<evidence type="ECO:0000313" key="4">
    <source>
        <dbReference type="EMBL" id="KAF4637310.1"/>
    </source>
</evidence>
<dbReference type="AlphaFoldDB" id="A0A8H4RWK5"/>
<dbReference type="InterPro" id="IPR036291">
    <property type="entry name" value="NAD(P)-bd_dom_sf"/>
</dbReference>
<comment type="caution">
    <text evidence="4">The sequence shown here is derived from an EMBL/GenBank/DDBJ whole genome shotgun (WGS) entry which is preliminary data.</text>
</comment>
<dbReference type="PANTHER" id="PTHR43401:SF2">
    <property type="entry name" value="L-THREONINE 3-DEHYDROGENASE"/>
    <property type="match status" value="1"/>
</dbReference>
<dbReference type="InterPro" id="IPR050129">
    <property type="entry name" value="Zn_alcohol_dh"/>
</dbReference>
<dbReference type="Gene3D" id="3.40.50.720">
    <property type="entry name" value="NAD(P)-binding Rossmann-like Domain"/>
    <property type="match status" value="1"/>
</dbReference>
<feature type="domain" description="Alcohol dehydrogenase-like N-terminal" evidence="3">
    <location>
        <begin position="27"/>
        <end position="138"/>
    </location>
</feature>
<keyword evidence="5" id="KW-1185">Reference proteome</keyword>
<evidence type="ECO:0000259" key="2">
    <source>
        <dbReference type="Pfam" id="PF00107"/>
    </source>
</evidence>
<dbReference type="OrthoDB" id="5407715at2759"/>
<name>A0A8H4RWK5_9HELO</name>
<reference evidence="4 5" key="1">
    <citation type="submission" date="2020-03" db="EMBL/GenBank/DDBJ databases">
        <title>Draft Genome Sequence of Cudoniella acicularis.</title>
        <authorList>
            <person name="Buettner E."/>
            <person name="Kellner H."/>
        </authorList>
    </citation>
    <scope>NUCLEOTIDE SEQUENCE [LARGE SCALE GENOMIC DNA]</scope>
    <source>
        <strain evidence="4 5">DSM 108380</strain>
    </source>
</reference>
<evidence type="ECO:0008006" key="6">
    <source>
        <dbReference type="Google" id="ProtNLM"/>
    </source>
</evidence>
<proteinExistence type="predicted"/>
<dbReference type="GO" id="GO:0016491">
    <property type="term" value="F:oxidoreductase activity"/>
    <property type="evidence" value="ECO:0007669"/>
    <property type="project" value="UniProtKB-KW"/>
</dbReference>
<keyword evidence="1" id="KW-0560">Oxidoreductase</keyword>
<accession>A0A8H4RWK5</accession>
<organism evidence="4 5">
    <name type="scientific">Cudoniella acicularis</name>
    <dbReference type="NCBI Taxonomy" id="354080"/>
    <lineage>
        <taxon>Eukaryota</taxon>
        <taxon>Fungi</taxon>
        <taxon>Dikarya</taxon>
        <taxon>Ascomycota</taxon>
        <taxon>Pezizomycotina</taxon>
        <taxon>Leotiomycetes</taxon>
        <taxon>Helotiales</taxon>
        <taxon>Tricladiaceae</taxon>
        <taxon>Cudoniella</taxon>
    </lineage>
</organism>
<dbReference type="CDD" id="cd05188">
    <property type="entry name" value="MDR"/>
    <property type="match status" value="1"/>
</dbReference>
<dbReference type="Pfam" id="PF08240">
    <property type="entry name" value="ADH_N"/>
    <property type="match status" value="1"/>
</dbReference>
<sequence length="370" mass="38791">MTTHQALVLNSTSAPLSFETRSIPVAGPGSVVIRVLGTYILPYLSSILDGSLPYALYPPLVPGSNCIGRVHAVGPDATSLSEAQLVLCDMTVRARDDPSKAILMGLHGGAAMRLMEGEWRDGCFAQYAKFPLENCFALDEELLCGKMGYTIEDLCTIPSFLVPFGGLSDIGVLPGDTVIVAPATGRFGGGAVTTALAIGASVVACGRNEGVLTAMNKVFGDTGRLTTLILTGDVEKDTKAMIKAAGNGGKGADAYINFSPAAAAGSTHISAALAALKFGGRAVFMGGIPGKVQIDYILVMLKSLRIQGKFMYERDTVAKMVKMIEKGNLKLGEMHTGAKTVAKFGLEDIQEAMQVAKKESGWGKQVVLLP</sequence>
<dbReference type="Gene3D" id="3.90.180.10">
    <property type="entry name" value="Medium-chain alcohol dehydrogenases, catalytic domain"/>
    <property type="match status" value="1"/>
</dbReference>
<dbReference type="EMBL" id="JAAMPI010000027">
    <property type="protein sequence ID" value="KAF4637310.1"/>
    <property type="molecule type" value="Genomic_DNA"/>
</dbReference>
<dbReference type="InterPro" id="IPR013154">
    <property type="entry name" value="ADH-like_N"/>
</dbReference>
<feature type="domain" description="Alcohol dehydrogenase-like C-terminal" evidence="2">
    <location>
        <begin position="188"/>
        <end position="325"/>
    </location>
</feature>